<dbReference type="EMBL" id="GGEC01053374">
    <property type="protein sequence ID" value="MBX33858.1"/>
    <property type="molecule type" value="Transcribed_RNA"/>
</dbReference>
<organism evidence="1">
    <name type="scientific">Rhizophora mucronata</name>
    <name type="common">Asiatic mangrove</name>
    <dbReference type="NCBI Taxonomy" id="61149"/>
    <lineage>
        <taxon>Eukaryota</taxon>
        <taxon>Viridiplantae</taxon>
        <taxon>Streptophyta</taxon>
        <taxon>Embryophyta</taxon>
        <taxon>Tracheophyta</taxon>
        <taxon>Spermatophyta</taxon>
        <taxon>Magnoliopsida</taxon>
        <taxon>eudicotyledons</taxon>
        <taxon>Gunneridae</taxon>
        <taxon>Pentapetalae</taxon>
        <taxon>rosids</taxon>
        <taxon>fabids</taxon>
        <taxon>Malpighiales</taxon>
        <taxon>Rhizophoraceae</taxon>
        <taxon>Rhizophora</taxon>
    </lineage>
</organism>
<sequence>MSIHNFLLIFTNINYIYLFNCIEPRRVLQTMQLVTTIIYFLKQKHWFSHFKQHFFYFFQLETFI</sequence>
<protein>
    <submittedName>
        <fullName evidence="1">Uncharacterized protein</fullName>
    </submittedName>
</protein>
<accession>A0A2P2MUH3</accession>
<name>A0A2P2MUH3_RHIMU</name>
<evidence type="ECO:0000313" key="1">
    <source>
        <dbReference type="EMBL" id="MBX33858.1"/>
    </source>
</evidence>
<dbReference type="AlphaFoldDB" id="A0A2P2MUH3"/>
<reference evidence="1" key="1">
    <citation type="submission" date="2018-02" db="EMBL/GenBank/DDBJ databases">
        <title>Rhizophora mucronata_Transcriptome.</title>
        <authorList>
            <person name="Meera S.P."/>
            <person name="Sreeshan A."/>
            <person name="Augustine A."/>
        </authorList>
    </citation>
    <scope>NUCLEOTIDE SEQUENCE</scope>
    <source>
        <tissue evidence="1">Leaf</tissue>
    </source>
</reference>
<proteinExistence type="predicted"/>